<keyword evidence="2 11" id="KW-0813">Transport</keyword>
<accession>A0A345P4X4</accession>
<dbReference type="Pfam" id="PF00593">
    <property type="entry name" value="TonB_dep_Rec_b-barrel"/>
    <property type="match status" value="1"/>
</dbReference>
<keyword evidence="6" id="KW-0408">Iron</keyword>
<dbReference type="Proteomes" id="UP000253940">
    <property type="component" value="Chromosome"/>
</dbReference>
<sequence>MFSNDQTLHKRFQRNLLSSAVMLASLSMGFSALSFAAEGDVPPVSNGTSSQNSNTPVDSDTSQHIESIVVTSRNREELAQNIPVPVSVIGSKQLDRDGIVSVDDLTRKAPGLTATTPNARRTGISIRGIGKASGNDNMEAAVGVIVDNVFLSHVGMSYQDFTDLDRVEVLRGPQGTLLGKNTTMGAINYVSKLPSFKPQGSFEVEGGLNKEALKLKASRSDALIDDVLAYRASVFVDQQQGDLKNISPLGGNVHEKNRFGGRLQFLWKPTENLNIRLNLDEAQSKEYSNTKPFMIDPLTFADGSSRTASNKLTYTSRLSRDYFGGYVPVVGDRSWNEIDVAQLRPLITNNSGESLTIDWDLGDLTFTSITAGRKLHFDANNDSDQTKFDINQGGTLVDHEQFSQEFRLTSAPSKVLDYQVGLYYLHDSTESTSRTLYGQDAGAFYASNSQYSSLKSNKYLLSSSLNQVYSTTLTTPQTDSVAAFGQANWHLNDKATLTFGLRDTNEKKSSDSQKNASFYDGSALVSTGNAAADAIRASQLGTVYGLVHGQDINNNSVSWLLSPSYQLDKDVLLYASASSGQKSGSVQFKSNGTPLNVDPEKSLDFELGVKSLLLDKRLLLNVNLYQTTVKDYQATTSILDSTSSTGYSSVLGNIPEIRARGVEIEGSYAASHDLNLNFSLAYNDAIYSDWSTATCPAEIVSVAVCNNTGKQVVGAPKVTGVVGADYQTHLGFGGLSFHSYINAVARTSQNLESQLSIYGRQAGYTLVDGGLGVVGNYNKNKFEVDLIAKNLFDTKYTTSINGFSNSSPVGYDGIGARRYIGLVFKTKY</sequence>
<evidence type="ECO:0000256" key="12">
    <source>
        <dbReference type="RuleBase" id="RU003357"/>
    </source>
</evidence>
<feature type="region of interest" description="Disordered" evidence="13">
    <location>
        <begin position="42"/>
        <end position="63"/>
    </location>
</feature>
<dbReference type="InterPro" id="IPR000531">
    <property type="entry name" value="Beta-barrel_TonB"/>
</dbReference>
<evidence type="ECO:0000256" key="14">
    <source>
        <dbReference type="SAM" id="SignalP"/>
    </source>
</evidence>
<comment type="subcellular location">
    <subcellularLocation>
        <location evidence="1 11">Cell outer membrane</location>
        <topology evidence="1 11">Multi-pass membrane protein</topology>
    </subcellularLocation>
</comment>
<evidence type="ECO:0000256" key="7">
    <source>
        <dbReference type="ARBA" id="ARBA00023065"/>
    </source>
</evidence>
<keyword evidence="8 12" id="KW-0798">TonB box</keyword>
<evidence type="ECO:0000256" key="6">
    <source>
        <dbReference type="ARBA" id="ARBA00023004"/>
    </source>
</evidence>
<evidence type="ECO:0000256" key="8">
    <source>
        <dbReference type="ARBA" id="ARBA00023077"/>
    </source>
</evidence>
<evidence type="ECO:0000256" key="2">
    <source>
        <dbReference type="ARBA" id="ARBA00022448"/>
    </source>
</evidence>
<dbReference type="GO" id="GO:0009279">
    <property type="term" value="C:cell outer membrane"/>
    <property type="evidence" value="ECO:0007669"/>
    <property type="project" value="UniProtKB-SubCell"/>
</dbReference>
<dbReference type="InterPro" id="IPR012910">
    <property type="entry name" value="Plug_dom"/>
</dbReference>
<keyword evidence="14" id="KW-0732">Signal</keyword>
<evidence type="ECO:0000256" key="4">
    <source>
        <dbReference type="ARBA" id="ARBA00022496"/>
    </source>
</evidence>
<protein>
    <submittedName>
        <fullName evidence="17">TonB-dependent receptor</fullName>
    </submittedName>
</protein>
<keyword evidence="5 11" id="KW-0812">Transmembrane</keyword>
<dbReference type="GO" id="GO:0006826">
    <property type="term" value="P:iron ion transport"/>
    <property type="evidence" value="ECO:0007669"/>
    <property type="project" value="UniProtKB-KW"/>
</dbReference>
<dbReference type="InterPro" id="IPR036942">
    <property type="entry name" value="Beta-barrel_TonB_sf"/>
</dbReference>
<feature type="compositionally biased region" description="Polar residues" evidence="13">
    <location>
        <begin position="45"/>
        <end position="63"/>
    </location>
</feature>
<organism evidence="17 18">
    <name type="scientific">Aquirhabdus parva</name>
    <dbReference type="NCBI Taxonomy" id="2283318"/>
    <lineage>
        <taxon>Bacteria</taxon>
        <taxon>Pseudomonadati</taxon>
        <taxon>Pseudomonadota</taxon>
        <taxon>Gammaproteobacteria</taxon>
        <taxon>Moraxellales</taxon>
        <taxon>Moraxellaceae</taxon>
        <taxon>Aquirhabdus</taxon>
    </lineage>
</organism>
<evidence type="ECO:0000256" key="3">
    <source>
        <dbReference type="ARBA" id="ARBA00022452"/>
    </source>
</evidence>
<keyword evidence="17" id="KW-0675">Receptor</keyword>
<dbReference type="InterPro" id="IPR039426">
    <property type="entry name" value="TonB-dep_rcpt-like"/>
</dbReference>
<feature type="domain" description="TonB-dependent receptor plug" evidence="16">
    <location>
        <begin position="80"/>
        <end position="185"/>
    </location>
</feature>
<dbReference type="PANTHER" id="PTHR32552:SF81">
    <property type="entry name" value="TONB-DEPENDENT OUTER MEMBRANE RECEPTOR"/>
    <property type="match status" value="1"/>
</dbReference>
<dbReference type="AlphaFoldDB" id="A0A345P4X4"/>
<feature type="signal peptide" evidence="14">
    <location>
        <begin position="1"/>
        <end position="36"/>
    </location>
</feature>
<evidence type="ECO:0000256" key="9">
    <source>
        <dbReference type="ARBA" id="ARBA00023136"/>
    </source>
</evidence>
<keyword evidence="4" id="KW-0410">Iron transport</keyword>
<dbReference type="RefSeq" id="WP_114898443.1">
    <property type="nucleotide sequence ID" value="NZ_CP031222.1"/>
</dbReference>
<dbReference type="EMBL" id="CP031222">
    <property type="protein sequence ID" value="AXI02333.1"/>
    <property type="molecule type" value="Genomic_DNA"/>
</dbReference>
<evidence type="ECO:0000313" key="17">
    <source>
        <dbReference type="EMBL" id="AXI02333.1"/>
    </source>
</evidence>
<evidence type="ECO:0000259" key="15">
    <source>
        <dbReference type="Pfam" id="PF00593"/>
    </source>
</evidence>
<evidence type="ECO:0000259" key="16">
    <source>
        <dbReference type="Pfam" id="PF07715"/>
    </source>
</evidence>
<gene>
    <name evidence="17" type="ORF">HYN46_05485</name>
</gene>
<dbReference type="Pfam" id="PF07715">
    <property type="entry name" value="Plug"/>
    <property type="match status" value="1"/>
</dbReference>
<dbReference type="PANTHER" id="PTHR32552">
    <property type="entry name" value="FERRICHROME IRON RECEPTOR-RELATED"/>
    <property type="match status" value="1"/>
</dbReference>
<dbReference type="SUPFAM" id="SSF56935">
    <property type="entry name" value="Porins"/>
    <property type="match status" value="1"/>
</dbReference>
<proteinExistence type="inferred from homology"/>
<comment type="similarity">
    <text evidence="11 12">Belongs to the TonB-dependent receptor family.</text>
</comment>
<keyword evidence="10 11" id="KW-0998">Cell outer membrane</keyword>
<dbReference type="Gene3D" id="2.40.170.20">
    <property type="entry name" value="TonB-dependent receptor, beta-barrel domain"/>
    <property type="match status" value="1"/>
</dbReference>
<reference evidence="17 18" key="1">
    <citation type="submission" date="2018-07" db="EMBL/GenBank/DDBJ databases">
        <title>Genome sequencing of Moraxellaceae gen. HYN0046.</title>
        <authorList>
            <person name="Kim M."/>
            <person name="Yi H."/>
        </authorList>
    </citation>
    <scope>NUCLEOTIDE SEQUENCE [LARGE SCALE GENOMIC DNA]</scope>
    <source>
        <strain evidence="17 18">HYN0046</strain>
    </source>
</reference>
<feature type="domain" description="TonB-dependent receptor-like beta-barrel" evidence="15">
    <location>
        <begin position="313"/>
        <end position="791"/>
    </location>
</feature>
<keyword evidence="18" id="KW-1185">Reference proteome</keyword>
<evidence type="ECO:0000256" key="1">
    <source>
        <dbReference type="ARBA" id="ARBA00004571"/>
    </source>
</evidence>
<evidence type="ECO:0000256" key="13">
    <source>
        <dbReference type="SAM" id="MobiDB-lite"/>
    </source>
</evidence>
<name>A0A345P4X4_9GAMM</name>
<keyword evidence="9 11" id="KW-0472">Membrane</keyword>
<feature type="chain" id="PRO_5016790086" evidence="14">
    <location>
        <begin position="37"/>
        <end position="828"/>
    </location>
</feature>
<dbReference type="OrthoDB" id="127311at2"/>
<dbReference type="KEGG" id="mbah:HYN46_05485"/>
<evidence type="ECO:0000256" key="5">
    <source>
        <dbReference type="ARBA" id="ARBA00022692"/>
    </source>
</evidence>
<evidence type="ECO:0000256" key="11">
    <source>
        <dbReference type="PROSITE-ProRule" id="PRU01360"/>
    </source>
</evidence>
<keyword evidence="3 11" id="KW-1134">Transmembrane beta strand</keyword>
<evidence type="ECO:0000313" key="18">
    <source>
        <dbReference type="Proteomes" id="UP000253940"/>
    </source>
</evidence>
<evidence type="ECO:0000256" key="10">
    <source>
        <dbReference type="ARBA" id="ARBA00023237"/>
    </source>
</evidence>
<dbReference type="PROSITE" id="PS52016">
    <property type="entry name" value="TONB_DEPENDENT_REC_3"/>
    <property type="match status" value="1"/>
</dbReference>
<keyword evidence="7" id="KW-0406">Ion transport</keyword>